<feature type="compositionally biased region" description="Polar residues" evidence="1">
    <location>
        <begin position="33"/>
        <end position="47"/>
    </location>
</feature>
<sequence>MVCQDVLIWKFTITPGLLYGVVELHTVPIFSPSTGVRDSRASPSPTGTPIPYGHSASSPLSPKMVLPQWSCGFHLGERASISLSKHHISSILARFSKWISSEVGFSKVSTTSLQFSSDSRIDERLRSTTTEFRPCGLTVEEFNSPINGQKCERMETSPFTVKRWSNEKKYFINFAKIKFFQLPAPYSLFFLTPSDCGLDKKKTVKFKE</sequence>
<dbReference type="EMBL" id="BGPR01006984">
    <property type="protein sequence ID" value="GBN23347.1"/>
    <property type="molecule type" value="Genomic_DNA"/>
</dbReference>
<keyword evidence="3" id="KW-1185">Reference proteome</keyword>
<proteinExistence type="predicted"/>
<evidence type="ECO:0000313" key="2">
    <source>
        <dbReference type="EMBL" id="GBN23347.1"/>
    </source>
</evidence>
<dbReference type="AlphaFoldDB" id="A0A4Y2MCD2"/>
<reference evidence="2 3" key="1">
    <citation type="journal article" date="2019" name="Sci. Rep.">
        <title>Orb-weaving spider Araneus ventricosus genome elucidates the spidroin gene catalogue.</title>
        <authorList>
            <person name="Kono N."/>
            <person name="Nakamura H."/>
            <person name="Ohtoshi R."/>
            <person name="Moran D.A.P."/>
            <person name="Shinohara A."/>
            <person name="Yoshida Y."/>
            <person name="Fujiwara M."/>
            <person name="Mori M."/>
            <person name="Tomita M."/>
            <person name="Arakawa K."/>
        </authorList>
    </citation>
    <scope>NUCLEOTIDE SEQUENCE [LARGE SCALE GENOMIC DNA]</scope>
</reference>
<organism evidence="2 3">
    <name type="scientific">Araneus ventricosus</name>
    <name type="common">Orbweaver spider</name>
    <name type="synonym">Epeira ventricosa</name>
    <dbReference type="NCBI Taxonomy" id="182803"/>
    <lineage>
        <taxon>Eukaryota</taxon>
        <taxon>Metazoa</taxon>
        <taxon>Ecdysozoa</taxon>
        <taxon>Arthropoda</taxon>
        <taxon>Chelicerata</taxon>
        <taxon>Arachnida</taxon>
        <taxon>Araneae</taxon>
        <taxon>Araneomorphae</taxon>
        <taxon>Entelegynae</taxon>
        <taxon>Araneoidea</taxon>
        <taxon>Araneidae</taxon>
        <taxon>Araneus</taxon>
    </lineage>
</organism>
<gene>
    <name evidence="2" type="ORF">AVEN_168349_1</name>
</gene>
<comment type="caution">
    <text evidence="2">The sequence shown here is derived from an EMBL/GenBank/DDBJ whole genome shotgun (WGS) entry which is preliminary data.</text>
</comment>
<feature type="region of interest" description="Disordered" evidence="1">
    <location>
        <begin position="33"/>
        <end position="56"/>
    </location>
</feature>
<name>A0A4Y2MCD2_ARAVE</name>
<evidence type="ECO:0000256" key="1">
    <source>
        <dbReference type="SAM" id="MobiDB-lite"/>
    </source>
</evidence>
<protein>
    <submittedName>
        <fullName evidence="2">Uncharacterized protein</fullName>
    </submittedName>
</protein>
<dbReference type="Proteomes" id="UP000499080">
    <property type="component" value="Unassembled WGS sequence"/>
</dbReference>
<accession>A0A4Y2MCD2</accession>
<evidence type="ECO:0000313" key="3">
    <source>
        <dbReference type="Proteomes" id="UP000499080"/>
    </source>
</evidence>